<feature type="region of interest" description="Disordered" evidence="8">
    <location>
        <begin position="412"/>
        <end position="451"/>
    </location>
</feature>
<feature type="chain" id="PRO_5021702068" description="Peptidase M14 domain-containing protein" evidence="9">
    <location>
        <begin position="29"/>
        <end position="451"/>
    </location>
</feature>
<dbReference type="Gene3D" id="3.40.630.10">
    <property type="entry name" value="Zn peptidases"/>
    <property type="match status" value="1"/>
</dbReference>
<comment type="cofactor">
    <cofactor evidence="1">
        <name>Zn(2+)</name>
        <dbReference type="ChEBI" id="CHEBI:29105"/>
    </cofactor>
</comment>
<dbReference type="SUPFAM" id="SSF53187">
    <property type="entry name" value="Zn-dependent exopeptidases"/>
    <property type="match status" value="1"/>
</dbReference>
<comment type="caution">
    <text evidence="11">The sequence shown here is derived from an EMBL/GenBank/DDBJ whole genome shotgun (WGS) entry which is preliminary data.</text>
</comment>
<feature type="signal peptide" evidence="9">
    <location>
        <begin position="1"/>
        <end position="28"/>
    </location>
</feature>
<evidence type="ECO:0000256" key="4">
    <source>
        <dbReference type="ARBA" id="ARBA00022801"/>
    </source>
</evidence>
<dbReference type="InterPro" id="IPR000834">
    <property type="entry name" value="Peptidase_M14"/>
</dbReference>
<evidence type="ECO:0000256" key="2">
    <source>
        <dbReference type="ARBA" id="ARBA00005988"/>
    </source>
</evidence>
<dbReference type="GO" id="GO:0005615">
    <property type="term" value="C:extracellular space"/>
    <property type="evidence" value="ECO:0007669"/>
    <property type="project" value="TreeGrafter"/>
</dbReference>
<dbReference type="PROSITE" id="PS52035">
    <property type="entry name" value="PEPTIDASE_M14"/>
    <property type="match status" value="1"/>
</dbReference>
<dbReference type="InterPro" id="IPR034274">
    <property type="entry name" value="ENP1_M14_CPD"/>
</dbReference>
<dbReference type="RefSeq" id="WP_144987200.1">
    <property type="nucleotide sequence ID" value="NZ_VNJK01000001.1"/>
</dbReference>
<dbReference type="GO" id="GO:0006508">
    <property type="term" value="P:proteolysis"/>
    <property type="evidence" value="ECO:0007669"/>
    <property type="project" value="UniProtKB-KW"/>
</dbReference>
<keyword evidence="9" id="KW-0732">Signal</keyword>
<dbReference type="GO" id="GO:0004181">
    <property type="term" value="F:metallocarboxypeptidase activity"/>
    <property type="evidence" value="ECO:0007669"/>
    <property type="project" value="InterPro"/>
</dbReference>
<dbReference type="CDD" id="cd06229">
    <property type="entry name" value="M14_Endopeptidase_I"/>
    <property type="match status" value="1"/>
</dbReference>
<keyword evidence="3" id="KW-0645">Protease</keyword>
<keyword evidence="5" id="KW-0862">Zinc</keyword>
<feature type="domain" description="Peptidase M14" evidence="10">
    <location>
        <begin position="36"/>
        <end position="332"/>
    </location>
</feature>
<proteinExistence type="inferred from homology"/>
<comment type="similarity">
    <text evidence="2 7">Belongs to the peptidase M14 family.</text>
</comment>
<accession>A0A559IWS3</accession>
<dbReference type="OrthoDB" id="9802862at2"/>
<evidence type="ECO:0000256" key="3">
    <source>
        <dbReference type="ARBA" id="ARBA00022670"/>
    </source>
</evidence>
<sequence>MKKLMSGVFILALLVIANISVSPEPVSASKMVTHTNLYTYDMMTTQLKQLEAAYPDAIHLESIGKTPYQRNIWAVRVGHGEANIFINGAHHGREWITTLLTMTMIETYAKSYTEQTHFQGYATKELLDQVSIWFVPMVNPDGVTLQQFGLSAFPKADHAKLIQMNSGSRDFTRWKANAQGIDLNRQYDADWSRIRGNVKHPSWMNHKGPKPHFAPEVKAIVDFTYRIKPEIAVAYHSSGEILFWYFHNDASDLPRDKRLARIYSQITGYSLVKPTRNPSGGGYTDWFIQQFKKPGFTPEVSKGVGNQHVPVKYFSNIWSQNDNAGIWLASEAYKMWYPEASKNQKVVTIDNMLLLDEEETFYQYPNILRAGQGKLKQEKIRVVAQKGDWYKVNTWLGYKWIYVPDAVFEQPAIPEGEAEQENQKEEVTDLEMTPEPDNKEEQNVKTQPTLE</sequence>
<gene>
    <name evidence="11" type="ORF">FPZ44_02835</name>
</gene>
<reference evidence="11 12" key="1">
    <citation type="submission" date="2019-07" db="EMBL/GenBank/DDBJ databases">
        <authorList>
            <person name="Kim J."/>
        </authorList>
    </citation>
    <scope>NUCLEOTIDE SEQUENCE [LARGE SCALE GENOMIC DNA]</scope>
    <source>
        <strain evidence="11 12">N4</strain>
    </source>
</reference>
<evidence type="ECO:0000256" key="5">
    <source>
        <dbReference type="ARBA" id="ARBA00022833"/>
    </source>
</evidence>
<evidence type="ECO:0000256" key="7">
    <source>
        <dbReference type="PROSITE-ProRule" id="PRU01379"/>
    </source>
</evidence>
<evidence type="ECO:0000256" key="9">
    <source>
        <dbReference type="SAM" id="SignalP"/>
    </source>
</evidence>
<dbReference type="PANTHER" id="PTHR11705:SF143">
    <property type="entry name" value="SLL0236 PROTEIN"/>
    <property type="match status" value="1"/>
</dbReference>
<evidence type="ECO:0000313" key="12">
    <source>
        <dbReference type="Proteomes" id="UP000318102"/>
    </source>
</evidence>
<evidence type="ECO:0000256" key="6">
    <source>
        <dbReference type="ARBA" id="ARBA00023049"/>
    </source>
</evidence>
<dbReference type="AlphaFoldDB" id="A0A559IWS3"/>
<dbReference type="GO" id="GO:0008270">
    <property type="term" value="F:zinc ion binding"/>
    <property type="evidence" value="ECO:0007669"/>
    <property type="project" value="InterPro"/>
</dbReference>
<keyword evidence="6" id="KW-0482">Metalloprotease</keyword>
<evidence type="ECO:0000313" key="11">
    <source>
        <dbReference type="EMBL" id="TVX92084.1"/>
    </source>
</evidence>
<name>A0A559IWS3_9BACL</name>
<dbReference type="Pfam" id="PF00246">
    <property type="entry name" value="Peptidase_M14"/>
    <property type="match status" value="1"/>
</dbReference>
<evidence type="ECO:0000259" key="10">
    <source>
        <dbReference type="PROSITE" id="PS52035"/>
    </source>
</evidence>
<feature type="active site" description="Proton donor/acceptor" evidence="7">
    <location>
        <position position="299"/>
    </location>
</feature>
<organism evidence="11 12">
    <name type="scientific">Paenibacillus agilis</name>
    <dbReference type="NCBI Taxonomy" id="3020863"/>
    <lineage>
        <taxon>Bacteria</taxon>
        <taxon>Bacillati</taxon>
        <taxon>Bacillota</taxon>
        <taxon>Bacilli</taxon>
        <taxon>Bacillales</taxon>
        <taxon>Paenibacillaceae</taxon>
        <taxon>Paenibacillus</taxon>
    </lineage>
</organism>
<dbReference type="SMART" id="SM00631">
    <property type="entry name" value="Zn_pept"/>
    <property type="match status" value="1"/>
</dbReference>
<evidence type="ECO:0000256" key="8">
    <source>
        <dbReference type="SAM" id="MobiDB-lite"/>
    </source>
</evidence>
<dbReference type="EMBL" id="VNJK01000001">
    <property type="protein sequence ID" value="TVX92084.1"/>
    <property type="molecule type" value="Genomic_DNA"/>
</dbReference>
<keyword evidence="12" id="KW-1185">Reference proteome</keyword>
<evidence type="ECO:0000256" key="1">
    <source>
        <dbReference type="ARBA" id="ARBA00001947"/>
    </source>
</evidence>
<keyword evidence="4" id="KW-0378">Hydrolase</keyword>
<dbReference type="Proteomes" id="UP000318102">
    <property type="component" value="Unassembled WGS sequence"/>
</dbReference>
<dbReference type="PANTHER" id="PTHR11705">
    <property type="entry name" value="PROTEASE FAMILY M14 CARBOXYPEPTIDASE A,B"/>
    <property type="match status" value="1"/>
</dbReference>
<protein>
    <recommendedName>
        <fullName evidence="10">Peptidase M14 domain-containing protein</fullName>
    </recommendedName>
</protein>